<evidence type="ECO:0000313" key="2">
    <source>
        <dbReference type="Proteomes" id="UP000255233"/>
    </source>
</evidence>
<dbReference type="OrthoDB" id="9802752at2"/>
<dbReference type="PANTHER" id="PTHR35810:SF1">
    <property type="entry name" value="CYTOPLASMIC PROTEIN"/>
    <property type="match status" value="1"/>
</dbReference>
<name>A0A379MQM8_9BACT</name>
<dbReference type="AlphaFoldDB" id="A0A379MQM8"/>
<evidence type="ECO:0000313" key="1">
    <source>
        <dbReference type="EMBL" id="SUE33147.1"/>
    </source>
</evidence>
<dbReference type="Pfam" id="PF13310">
    <property type="entry name" value="Virulence_RhuM"/>
    <property type="match status" value="1"/>
</dbReference>
<keyword evidence="2" id="KW-1185">Reference proteome</keyword>
<organism evidence="1 2">
    <name type="scientific">Rikenella microfusus</name>
    <dbReference type="NCBI Taxonomy" id="28139"/>
    <lineage>
        <taxon>Bacteria</taxon>
        <taxon>Pseudomonadati</taxon>
        <taxon>Bacteroidota</taxon>
        <taxon>Bacteroidia</taxon>
        <taxon>Bacteroidales</taxon>
        <taxon>Rikenellaceae</taxon>
        <taxon>Rikenella</taxon>
    </lineage>
</organism>
<dbReference type="EMBL" id="UGVL01000001">
    <property type="protein sequence ID" value="SUE33147.1"/>
    <property type="molecule type" value="Genomic_DNA"/>
</dbReference>
<protein>
    <submittedName>
        <fullName evidence="1">Virulence protein</fullName>
    </submittedName>
</protein>
<reference evidence="1 2" key="1">
    <citation type="submission" date="2018-06" db="EMBL/GenBank/DDBJ databases">
        <authorList>
            <consortium name="Pathogen Informatics"/>
            <person name="Doyle S."/>
        </authorList>
    </citation>
    <scope>NUCLEOTIDE SEQUENCE [LARGE SCALE GENOMIC DNA]</scope>
    <source>
        <strain evidence="1 2">NCTC11190</strain>
    </source>
</reference>
<accession>A0A379MQM8</accession>
<dbReference type="STRING" id="880526.GCA_000427365_01098"/>
<gene>
    <name evidence="1" type="ORF">NCTC11190_00344</name>
</gene>
<dbReference type="PIRSF" id="PIRSF015268">
    <property type="entry name" value="Virulence_RhuM"/>
    <property type="match status" value="1"/>
</dbReference>
<dbReference type="PANTHER" id="PTHR35810">
    <property type="entry name" value="CYTOPLASMIC PROTEIN-RELATED"/>
    <property type="match status" value="1"/>
</dbReference>
<sequence>MTDTHQDIILYRTDDGRSAVALYARDGNVWLNQAQLAELFATSKQNISLHTSNILKEGELSPDSVVKDYLTTAQDGKQYNVTFYSLEMILAIGFRVRSPRGTQFRQWANRNLSSYLVKGFVMDDERLKNPNGRPDYFDELLARIRDIRASEKRFYQKVRDLFALSSDYDKTDKATQMFFAATQNKLLFAVTGHTAAELIVERADASKPNMGLTSWKGVVVRKQDIYTAKNYLTADELDSLNRLVVVFLETAELRAKNRQVITMDFWRENVDRILEFNDQLLLTGSGSVSNAQMERTAEQVYKQFDATRKVYEARLADEQDIEELKQLETVVKQHR</sequence>
<proteinExistence type="predicted"/>
<dbReference type="Proteomes" id="UP000255233">
    <property type="component" value="Unassembled WGS sequence"/>
</dbReference>
<dbReference type="RefSeq" id="WP_027290830.1">
    <property type="nucleotide sequence ID" value="NZ_CALVFX010000017.1"/>
</dbReference>
<dbReference type="InterPro" id="IPR011204">
    <property type="entry name" value="Virulence_RhuM-like"/>
</dbReference>